<gene>
    <name evidence="2" type="ORF">C5689_17450</name>
</gene>
<evidence type="ECO:0000313" key="3">
    <source>
        <dbReference type="Proteomes" id="UP000245137"/>
    </source>
</evidence>
<dbReference type="Proteomes" id="UP000245137">
    <property type="component" value="Unassembled WGS sequence"/>
</dbReference>
<dbReference type="InterPro" id="IPR036844">
    <property type="entry name" value="Hint_dom_sf"/>
</dbReference>
<dbReference type="AlphaFoldDB" id="A0A2U1SLV7"/>
<dbReference type="Pfam" id="PF13403">
    <property type="entry name" value="Hint_2"/>
    <property type="match status" value="1"/>
</dbReference>
<dbReference type="InterPro" id="IPR028992">
    <property type="entry name" value="Hedgehog/Intein_dom"/>
</dbReference>
<evidence type="ECO:0000259" key="1">
    <source>
        <dbReference type="Pfam" id="PF13403"/>
    </source>
</evidence>
<evidence type="ECO:0000313" key="2">
    <source>
        <dbReference type="EMBL" id="PWB92601.1"/>
    </source>
</evidence>
<accession>A0A2U1SLV7</accession>
<keyword evidence="3" id="KW-1185">Reference proteome</keyword>
<reference evidence="2 3" key="1">
    <citation type="journal article" date="2018" name="Appl. Microbiol. Biotechnol.">
        <title>Co-cultivation of the strictly anaerobic methanogen Methanosarcina barkeri with aerobic methanotrophs in an oxygen-limited membrane bioreactor.</title>
        <authorList>
            <person name="In 't Zandt M.H."/>
            <person name="van den Bosch T.J.M."/>
            <person name="Rijkers R."/>
            <person name="van Kessel M.A.H.J."/>
            <person name="Jetten M.S.M."/>
            <person name="Welte C.U."/>
        </authorList>
    </citation>
    <scope>NUCLEOTIDE SEQUENCE [LARGE SCALE GENOMIC DNA]</scope>
    <source>
        <strain evidence="2 3">DSM 17706</strain>
    </source>
</reference>
<organism evidence="2 3">
    <name type="scientific">Methylosinus sporium</name>
    <dbReference type="NCBI Taxonomy" id="428"/>
    <lineage>
        <taxon>Bacteria</taxon>
        <taxon>Pseudomonadati</taxon>
        <taxon>Pseudomonadota</taxon>
        <taxon>Alphaproteobacteria</taxon>
        <taxon>Hyphomicrobiales</taxon>
        <taxon>Methylocystaceae</taxon>
        <taxon>Methylosinus</taxon>
    </lineage>
</organism>
<dbReference type="EMBL" id="PUIV01000043">
    <property type="protein sequence ID" value="PWB92601.1"/>
    <property type="molecule type" value="Genomic_DNA"/>
</dbReference>
<sequence>MRSISSSTIRRSCNWRRCARAFGARRALGAAFRMSAGEEAATGRTSCNGLIGCNLRFIKRLKSSFISIIGFNSRFRSRQTSPILLDFSPLCSVGMVIKMGTSTVNYTIPANVAEGTPGIDVTLNLTYADAVNSDGSHTVTSATGTYTVNGTVYNVVGVVDPSGSPEGADNHFWPGGDGPNGAYVDYSGVNFITDYPAANGNQTGGNGSYVGPNVDLYYDPRQQSYLQDTGVQKSPLAATNFSATVTCFVTGTRIRTTRGEIAVENLRVGDLVVTTEGRERPIVWIGHRKIDCTGRAQPRDAWPVRIAAGAFGENRPARDLYVSPGHGLCVECVGEALIHAQSLVNGATITRVPVETVDYWHVELESHDILIAENLPSESYSATGERGFFLHMQGSPASERRLDSDFCRPFASPAMIAAVRERLVARAERSGYSREFDPDVRLLVDGAEIAPIRANGSAIFSFPRAAQDIRLVSTSFVPADDSGLGGDTRRLGVSLSGLVATDGREIARIPFDDPQLAAFFHPEEASEQRPWRWTLEEGLALPPSLFAQLSGAQIALVVAYNCDEMRGWAPPLSQREAEERALRGVDVLIAEGREAA</sequence>
<feature type="domain" description="Hedgehog/Intein (Hint)" evidence="1">
    <location>
        <begin position="246"/>
        <end position="382"/>
    </location>
</feature>
<name>A0A2U1SLV7_METSR</name>
<comment type="caution">
    <text evidence="2">The sequence shown here is derived from an EMBL/GenBank/DDBJ whole genome shotgun (WGS) entry which is preliminary data.</text>
</comment>
<dbReference type="SUPFAM" id="SSF51294">
    <property type="entry name" value="Hedgehog/intein (Hint) domain"/>
    <property type="match status" value="1"/>
</dbReference>
<dbReference type="Gene3D" id="2.170.16.10">
    <property type="entry name" value="Hedgehog/Intein (Hint) domain"/>
    <property type="match status" value="1"/>
</dbReference>
<protein>
    <recommendedName>
        <fullName evidence="1">Hedgehog/Intein (Hint) domain-containing protein</fullName>
    </recommendedName>
</protein>
<proteinExistence type="predicted"/>